<dbReference type="InterPro" id="IPR027417">
    <property type="entry name" value="P-loop_NTPase"/>
</dbReference>
<dbReference type="Gene3D" id="3.40.50.880">
    <property type="match status" value="1"/>
</dbReference>
<evidence type="ECO:0000256" key="3">
    <source>
        <dbReference type="ARBA" id="ARBA00022962"/>
    </source>
</evidence>
<dbReference type="InterPro" id="IPR033949">
    <property type="entry name" value="CobQ_GATase1"/>
</dbReference>
<name>A0A1M6LB36_9ACTN</name>
<dbReference type="Pfam" id="PF01656">
    <property type="entry name" value="CbiA"/>
    <property type="match status" value="1"/>
</dbReference>
<feature type="domain" description="CobB/CobQ-like glutamine amidotransferase" evidence="6">
    <location>
        <begin position="255"/>
        <end position="423"/>
    </location>
</feature>
<dbReference type="InterPro" id="IPR029062">
    <property type="entry name" value="Class_I_gatase-like"/>
</dbReference>
<dbReference type="InterPro" id="IPR047045">
    <property type="entry name" value="CobQ_N"/>
</dbReference>
<protein>
    <recommendedName>
        <fullName evidence="4">Cobyric acid synthase</fullName>
    </recommendedName>
</protein>
<dbReference type="AlphaFoldDB" id="A0A1M6LB36"/>
<feature type="active site" description="Nucleophile" evidence="4">
    <location>
        <position position="334"/>
    </location>
</feature>
<feature type="domain" description="CobQ/CobB/MinD/ParA nucleotide binding" evidence="5">
    <location>
        <begin position="5"/>
        <end position="229"/>
    </location>
</feature>
<gene>
    <name evidence="4" type="primary">cobQ</name>
    <name evidence="7" type="ORF">SAMN02745244_03033</name>
</gene>
<comment type="pathway">
    <text evidence="1 4">Cofactor biosynthesis; adenosylcobalamin biosynthesis.</text>
</comment>
<evidence type="ECO:0000256" key="2">
    <source>
        <dbReference type="ARBA" id="ARBA00022573"/>
    </source>
</evidence>
<dbReference type="HAMAP" id="MF_00028">
    <property type="entry name" value="CobQ"/>
    <property type="match status" value="1"/>
</dbReference>
<proteinExistence type="inferred from homology"/>
<dbReference type="PANTHER" id="PTHR21343">
    <property type="entry name" value="DETHIOBIOTIN SYNTHETASE"/>
    <property type="match status" value="1"/>
</dbReference>
<dbReference type="STRING" id="1123357.SAMN02745244_03033"/>
<comment type="similarity">
    <text evidence="4">Belongs to the CobB/CobQ family. CobQ subfamily.</text>
</comment>
<dbReference type="SUPFAM" id="SSF52540">
    <property type="entry name" value="P-loop containing nucleoside triphosphate hydrolases"/>
    <property type="match status" value="1"/>
</dbReference>
<dbReference type="GO" id="GO:0003824">
    <property type="term" value="F:catalytic activity"/>
    <property type="evidence" value="ECO:0007669"/>
    <property type="project" value="InterPro"/>
</dbReference>
<evidence type="ECO:0000259" key="5">
    <source>
        <dbReference type="Pfam" id="PF01656"/>
    </source>
</evidence>
<dbReference type="RefSeq" id="WP_073189824.1">
    <property type="nucleotide sequence ID" value="NZ_FQZG01000069.1"/>
</dbReference>
<dbReference type="Proteomes" id="UP000184512">
    <property type="component" value="Unassembled WGS sequence"/>
</dbReference>
<dbReference type="EMBL" id="FQZG01000069">
    <property type="protein sequence ID" value="SHJ68417.1"/>
    <property type="molecule type" value="Genomic_DNA"/>
</dbReference>
<dbReference type="InterPro" id="IPR011698">
    <property type="entry name" value="GATase_3"/>
</dbReference>
<reference evidence="7 8" key="1">
    <citation type="submission" date="2016-11" db="EMBL/GenBank/DDBJ databases">
        <authorList>
            <person name="Jaros S."/>
            <person name="Januszkiewicz K."/>
            <person name="Wedrychowicz H."/>
        </authorList>
    </citation>
    <scope>NUCLEOTIDE SEQUENCE [LARGE SCALE GENOMIC DNA]</scope>
    <source>
        <strain evidence="7 8">DSM 12906</strain>
    </source>
</reference>
<dbReference type="GO" id="GO:0015420">
    <property type="term" value="F:ABC-type vitamin B12 transporter activity"/>
    <property type="evidence" value="ECO:0007669"/>
    <property type="project" value="UniProtKB-UniRule"/>
</dbReference>
<dbReference type="NCBIfam" id="TIGR00313">
    <property type="entry name" value="cobQ"/>
    <property type="match status" value="1"/>
</dbReference>
<dbReference type="CDD" id="cd01750">
    <property type="entry name" value="GATase1_CobQ"/>
    <property type="match status" value="1"/>
</dbReference>
<keyword evidence="2 4" id="KW-0169">Cobalamin biosynthesis</keyword>
<dbReference type="OrthoDB" id="9808302at2"/>
<keyword evidence="3 4" id="KW-0315">Glutamine amidotransferase</keyword>
<evidence type="ECO:0000256" key="4">
    <source>
        <dbReference type="HAMAP-Rule" id="MF_00028"/>
    </source>
</evidence>
<dbReference type="InterPro" id="IPR004459">
    <property type="entry name" value="CobQ_synth"/>
</dbReference>
<dbReference type="SUPFAM" id="SSF52317">
    <property type="entry name" value="Class I glutamine amidotransferase-like"/>
    <property type="match status" value="1"/>
</dbReference>
<evidence type="ECO:0000256" key="1">
    <source>
        <dbReference type="ARBA" id="ARBA00004953"/>
    </source>
</evidence>
<comment type="function">
    <text evidence="4">Catalyzes amidations at positions B, D, E, and G on adenosylcobyrinic A,C-diamide. NH(2) groups are provided by glutamine, and one molecule of ATP is hydrogenolyzed for each amidation.</text>
</comment>
<evidence type="ECO:0000313" key="8">
    <source>
        <dbReference type="Proteomes" id="UP000184512"/>
    </source>
</evidence>
<dbReference type="PANTHER" id="PTHR21343:SF1">
    <property type="entry name" value="COBYRIC ACID SYNTHASE"/>
    <property type="match status" value="1"/>
</dbReference>
<dbReference type="InterPro" id="IPR002586">
    <property type="entry name" value="CobQ/CobB/MinD/ParA_Nub-bd_dom"/>
</dbReference>
<dbReference type="CDD" id="cd05389">
    <property type="entry name" value="CobQ_N"/>
    <property type="match status" value="1"/>
</dbReference>
<organism evidence="7 8">
    <name type="scientific">Tessaracoccus bendigoensis DSM 12906</name>
    <dbReference type="NCBI Taxonomy" id="1123357"/>
    <lineage>
        <taxon>Bacteria</taxon>
        <taxon>Bacillati</taxon>
        <taxon>Actinomycetota</taxon>
        <taxon>Actinomycetes</taxon>
        <taxon>Propionibacteriales</taxon>
        <taxon>Propionibacteriaceae</taxon>
        <taxon>Tessaracoccus</taxon>
    </lineage>
</organism>
<keyword evidence="8" id="KW-1185">Reference proteome</keyword>
<accession>A0A1M6LB36</accession>
<dbReference type="GO" id="GO:0009236">
    <property type="term" value="P:cobalamin biosynthetic process"/>
    <property type="evidence" value="ECO:0007669"/>
    <property type="project" value="UniProtKB-UniRule"/>
</dbReference>
<dbReference type="NCBIfam" id="NF001989">
    <property type="entry name" value="PRK00784.1"/>
    <property type="match status" value="1"/>
</dbReference>
<sequence length="480" mass="51325">MTGLLIAGTSSDAGKSLFVTGLCRVARRRGIDVAPFKAQNMSNNSMVCLDGSEIGRAQYLQAIAAGVAPEAVLNPVLLKPGTDRRSFVVLRGQPYGTLEAGEYTTGRRHLAESAFSAYEELAATHELVICEGAGSPAEINLRVGDYTNMGLARRFDLPVALIGDIDRGGVLASIFGTWGLLDDADRALLRGYIINKFRGDQAILEPGLEEITARTGLTDFGVLPWLNGVWIDGEDALEVGRWRNDGGASDPGDLRVAVVRLPRISNATDVDALAQEPGVTVEVTLDPRVVEEADLAVLPGTRATLDDLAWLRETGIAEAVARRAEAGRAVLGICGGFQMLARTIDDDVEGSGVATGLGLLPVDIEFHAEKVLGRPVGNWRGHPVDGYTIHHGRPTVDPGVEHFLEGAHVGAVWGTMWHGSLECDDFRRAWLTAVASQAGSSWLPRSGGTGFGALREQMIETTADAIEEHIRVDELLNLAR</sequence>
<dbReference type="PROSITE" id="PS51274">
    <property type="entry name" value="GATASE_COBBQ"/>
    <property type="match status" value="1"/>
</dbReference>
<evidence type="ECO:0000313" key="7">
    <source>
        <dbReference type="EMBL" id="SHJ68417.1"/>
    </source>
</evidence>
<evidence type="ECO:0000259" key="6">
    <source>
        <dbReference type="Pfam" id="PF07685"/>
    </source>
</evidence>
<feature type="active site" evidence="4">
    <location>
        <position position="418"/>
    </location>
</feature>
<dbReference type="Gene3D" id="3.40.50.300">
    <property type="entry name" value="P-loop containing nucleotide triphosphate hydrolases"/>
    <property type="match status" value="1"/>
</dbReference>
<dbReference type="Pfam" id="PF07685">
    <property type="entry name" value="GATase_3"/>
    <property type="match status" value="1"/>
</dbReference>
<dbReference type="UniPathway" id="UPA00148"/>